<evidence type="ECO:0000313" key="1">
    <source>
        <dbReference type="EMBL" id="CAB4140192.1"/>
    </source>
</evidence>
<sequence>MNYNHPKHWINTKLNNLSIKDIKNIITRITPDTTLTEKILNQVLIVHNFKEFKNKLPSKK</sequence>
<accession>A0A6J5M216</accession>
<protein>
    <submittedName>
        <fullName evidence="1">Uncharacterized protein</fullName>
    </submittedName>
</protein>
<reference evidence="1" key="1">
    <citation type="submission" date="2020-04" db="EMBL/GenBank/DDBJ databases">
        <authorList>
            <person name="Chiriac C."/>
            <person name="Salcher M."/>
            <person name="Ghai R."/>
            <person name="Kavagutti S V."/>
        </authorList>
    </citation>
    <scope>NUCLEOTIDE SEQUENCE</scope>
</reference>
<name>A0A6J5M216_9CAUD</name>
<organism evidence="1">
    <name type="scientific">uncultured Caudovirales phage</name>
    <dbReference type="NCBI Taxonomy" id="2100421"/>
    <lineage>
        <taxon>Viruses</taxon>
        <taxon>Duplodnaviria</taxon>
        <taxon>Heunggongvirae</taxon>
        <taxon>Uroviricota</taxon>
        <taxon>Caudoviricetes</taxon>
        <taxon>Peduoviridae</taxon>
        <taxon>Maltschvirus</taxon>
        <taxon>Maltschvirus maltsch</taxon>
    </lineage>
</organism>
<dbReference type="EMBL" id="LR796381">
    <property type="protein sequence ID" value="CAB4140192.1"/>
    <property type="molecule type" value="Genomic_DNA"/>
</dbReference>
<proteinExistence type="predicted"/>
<gene>
    <name evidence="1" type="ORF">UFOVP396_18</name>
</gene>